<name>A0A930HZW0_9BACT</name>
<dbReference type="PANTHER" id="PTHR11733">
    <property type="entry name" value="ZINC METALLOPROTEASE FAMILY M13 NEPRILYSIN-RELATED"/>
    <property type="match status" value="1"/>
</dbReference>
<dbReference type="InterPro" id="IPR000718">
    <property type="entry name" value="Peptidase_M13"/>
</dbReference>
<evidence type="ECO:0000259" key="2">
    <source>
        <dbReference type="Pfam" id="PF01431"/>
    </source>
</evidence>
<accession>A0A930HZW0</accession>
<gene>
    <name evidence="3" type="ORF">HXN33_07885</name>
</gene>
<dbReference type="AlphaFoldDB" id="A0A930HZW0"/>
<dbReference type="InterPro" id="IPR024079">
    <property type="entry name" value="MetalloPept_cat_dom_sf"/>
</dbReference>
<dbReference type="GO" id="GO:0005886">
    <property type="term" value="C:plasma membrane"/>
    <property type="evidence" value="ECO:0007669"/>
    <property type="project" value="TreeGrafter"/>
</dbReference>
<proteinExistence type="inferred from homology"/>
<feature type="domain" description="Peptidase M13 C-terminal" evidence="2">
    <location>
        <begin position="1"/>
        <end position="170"/>
    </location>
</feature>
<protein>
    <submittedName>
        <fullName evidence="3">M13 family peptidase</fullName>
    </submittedName>
</protein>
<comment type="similarity">
    <text evidence="1">Belongs to the peptidase M13 family.</text>
</comment>
<dbReference type="Gene3D" id="3.40.390.10">
    <property type="entry name" value="Collagenase (Catalytic Domain)"/>
    <property type="match status" value="1"/>
</dbReference>
<dbReference type="Proteomes" id="UP000757461">
    <property type="component" value="Unassembled WGS sequence"/>
</dbReference>
<dbReference type="PROSITE" id="PS51885">
    <property type="entry name" value="NEPRILYSIN"/>
    <property type="match status" value="1"/>
</dbReference>
<dbReference type="GO" id="GO:0004222">
    <property type="term" value="F:metalloendopeptidase activity"/>
    <property type="evidence" value="ECO:0007669"/>
    <property type="project" value="InterPro"/>
</dbReference>
<sequence>NYGAIGVVIGHEMTHGFDDQGRHYDKDGNMTDWWTAEDGKNFEARTGKYADFFSAIKVLPDLYANGKLTLGENLADHGGLEVAFNAFMKTPEAKAGKTIMGFTPEQRFFIAYAGVWANNITEAEIRSRVKSDPHSLGEWRVNGALPHINAWYKAFGVKEGDKLFIPESKRLKLW</sequence>
<dbReference type="SUPFAM" id="SSF55486">
    <property type="entry name" value="Metalloproteases ('zincins'), catalytic domain"/>
    <property type="match status" value="1"/>
</dbReference>
<dbReference type="InterPro" id="IPR018497">
    <property type="entry name" value="Peptidase_M13_C"/>
</dbReference>
<organism evidence="3 4">
    <name type="scientific">Prevotella histicola</name>
    <dbReference type="NCBI Taxonomy" id="470565"/>
    <lineage>
        <taxon>Bacteria</taxon>
        <taxon>Pseudomonadati</taxon>
        <taxon>Bacteroidota</taxon>
        <taxon>Bacteroidia</taxon>
        <taxon>Bacteroidales</taxon>
        <taxon>Prevotellaceae</taxon>
        <taxon>Prevotella</taxon>
    </lineage>
</organism>
<dbReference type="Pfam" id="PF01431">
    <property type="entry name" value="Peptidase_M13"/>
    <property type="match status" value="1"/>
</dbReference>
<evidence type="ECO:0000313" key="4">
    <source>
        <dbReference type="Proteomes" id="UP000757461"/>
    </source>
</evidence>
<evidence type="ECO:0000256" key="1">
    <source>
        <dbReference type="ARBA" id="ARBA00007357"/>
    </source>
</evidence>
<dbReference type="GO" id="GO:0016485">
    <property type="term" value="P:protein processing"/>
    <property type="evidence" value="ECO:0007669"/>
    <property type="project" value="TreeGrafter"/>
</dbReference>
<feature type="non-terminal residue" evidence="3">
    <location>
        <position position="1"/>
    </location>
</feature>
<reference evidence="3" key="1">
    <citation type="submission" date="2020-04" db="EMBL/GenBank/DDBJ databases">
        <title>Deep metagenomics examines the oral microbiome during advanced dental caries in children, revealing novel taxa and co-occurrences with host molecules.</title>
        <authorList>
            <person name="Baker J.L."/>
            <person name="Morton J.T."/>
            <person name="Dinis M."/>
            <person name="Alvarez R."/>
            <person name="Tran N.C."/>
            <person name="Knight R."/>
            <person name="Edlund A."/>
        </authorList>
    </citation>
    <scope>NUCLEOTIDE SEQUENCE</scope>
    <source>
        <strain evidence="3">JCVI_25_bin.9</strain>
    </source>
</reference>
<dbReference type="PRINTS" id="PR00786">
    <property type="entry name" value="NEPRILYSIN"/>
</dbReference>
<dbReference type="EMBL" id="JABZSQ010000150">
    <property type="protein sequence ID" value="MBF1415483.1"/>
    <property type="molecule type" value="Genomic_DNA"/>
</dbReference>
<comment type="caution">
    <text evidence="3">The sequence shown here is derived from an EMBL/GenBank/DDBJ whole genome shotgun (WGS) entry which is preliminary data.</text>
</comment>
<dbReference type="PANTHER" id="PTHR11733:SF167">
    <property type="entry name" value="FI17812P1-RELATED"/>
    <property type="match status" value="1"/>
</dbReference>
<evidence type="ECO:0000313" key="3">
    <source>
        <dbReference type="EMBL" id="MBF1415483.1"/>
    </source>
</evidence>